<dbReference type="Proteomes" id="UP000321249">
    <property type="component" value="Unassembled WGS sequence"/>
</dbReference>
<dbReference type="OrthoDB" id="9787373at2"/>
<reference evidence="3 4" key="1">
    <citation type="journal article" date="2015" name="J. Microbiol.">
        <title>Sphingosinicella ginsenosidimutans sp. nov., with ginsenoside converting activity.</title>
        <authorList>
            <person name="Kim J.K."/>
            <person name="Kang M.S."/>
            <person name="Park S.C."/>
            <person name="Kim K.M."/>
            <person name="Choi K."/>
            <person name="Yoon M.H."/>
            <person name="Im W.T."/>
        </authorList>
    </citation>
    <scope>NUCLEOTIDE SEQUENCE [LARGE SCALE GENOMIC DNA]</scope>
    <source>
        <strain evidence="3 4">BS-11</strain>
    </source>
</reference>
<gene>
    <name evidence="3" type="ORF">FRZ32_05835</name>
</gene>
<dbReference type="RefSeq" id="WP_147042634.1">
    <property type="nucleotide sequence ID" value="NZ_BAABIR010000005.1"/>
</dbReference>
<name>A0A5C6TRZ8_9SPHN</name>
<comment type="caution">
    <text evidence="3">The sequence shown here is derived from an EMBL/GenBank/DDBJ whole genome shotgun (WGS) entry which is preliminary data.</text>
</comment>
<evidence type="ECO:0000313" key="4">
    <source>
        <dbReference type="Proteomes" id="UP000321249"/>
    </source>
</evidence>
<dbReference type="InterPro" id="IPR008929">
    <property type="entry name" value="Chondroitin_lyas"/>
</dbReference>
<evidence type="ECO:0000259" key="2">
    <source>
        <dbReference type="Pfam" id="PF07940"/>
    </source>
</evidence>
<accession>A0A5C6TRZ8</accession>
<dbReference type="Pfam" id="PF07940">
    <property type="entry name" value="Hepar_II_III_C"/>
    <property type="match status" value="1"/>
</dbReference>
<feature type="domain" description="Heparinase II/III-like C-terminal" evidence="2">
    <location>
        <begin position="331"/>
        <end position="574"/>
    </location>
</feature>
<dbReference type="GO" id="GO:0016829">
    <property type="term" value="F:lyase activity"/>
    <property type="evidence" value="ECO:0007669"/>
    <property type="project" value="InterPro"/>
</dbReference>
<evidence type="ECO:0000256" key="1">
    <source>
        <dbReference type="ARBA" id="ARBA00004196"/>
    </source>
</evidence>
<organism evidence="3 4">
    <name type="scientific">Allosphingosinicella ginsenosidimutans</name>
    <dbReference type="NCBI Taxonomy" id="1176539"/>
    <lineage>
        <taxon>Bacteria</taxon>
        <taxon>Pseudomonadati</taxon>
        <taxon>Pseudomonadota</taxon>
        <taxon>Alphaproteobacteria</taxon>
        <taxon>Sphingomonadales</taxon>
        <taxon>Sphingomonadaceae</taxon>
        <taxon>Allosphingosinicella</taxon>
    </lineage>
</organism>
<dbReference type="AlphaFoldDB" id="A0A5C6TRZ8"/>
<keyword evidence="4" id="KW-1185">Reference proteome</keyword>
<dbReference type="Gene3D" id="2.70.98.70">
    <property type="match status" value="1"/>
</dbReference>
<evidence type="ECO:0000313" key="3">
    <source>
        <dbReference type="EMBL" id="TXC63222.1"/>
    </source>
</evidence>
<proteinExistence type="predicted"/>
<dbReference type="GO" id="GO:0030313">
    <property type="term" value="C:cell envelope"/>
    <property type="evidence" value="ECO:0007669"/>
    <property type="project" value="UniProtKB-SubCell"/>
</dbReference>
<comment type="subcellular location">
    <subcellularLocation>
        <location evidence="1">Cell envelope</location>
    </subcellularLocation>
</comment>
<dbReference type="Gene3D" id="1.50.10.100">
    <property type="entry name" value="Chondroitin AC/alginate lyase"/>
    <property type="match status" value="1"/>
</dbReference>
<dbReference type="EMBL" id="VOQQ01000001">
    <property type="protein sequence ID" value="TXC63222.1"/>
    <property type="molecule type" value="Genomic_DNA"/>
</dbReference>
<sequence length="579" mass="62239">MSLMDPIDVPGDDGIEPGKRLIRVGDDRGLSLFERLGYRLHRTAWRTPLHRLRLRGRMPLRLLCVPKDPVAGDKSAGAALLSGTVRHGGTELAVAELDFTTLGRPADFDQYLHSFAWLRDLAAAATRERGAKIAEALTARWIAAHGETVSEPAWRADLWGRRILFWTAYAPYILSSRDPVYRSSVLYTLARGARHLDRGADKVAPGLGRIVAWCGVIAAALVVQGGPARLRSGEAGLARALALAMSDDGGLVSRAPIEQLALVETLSQLRAVYIASRREVPELLAEALAAALGALLSVVLGDDELSSWQGGNMANRRRVLAAVAASGIDSRALRQARGWGYQRLHARQSVLVFDAAPPPPPRALSGGCASTLAFELSDGPNRLIVNCGGVGEAIGAIPSELVFALRTTAAHSTLTLGDRNSTAIHPDGSLGKGVAEVEMSRDDTAGILRVEASHDGYVRRYGLVHERRLTLSPDGRSVVGEDRLIAAERRRKAGLVPFTVRFHLAPNVEVTPTADGQGAILRLRGTNVWQFRCRGGQLSVEDSLWIDGEARPHGTLQLAVSGETPPDGMTISWELKRAG</sequence>
<dbReference type="InterPro" id="IPR012480">
    <property type="entry name" value="Hepar_II_III_C"/>
</dbReference>
<protein>
    <submittedName>
        <fullName evidence="3">Heparinase</fullName>
    </submittedName>
</protein>